<keyword evidence="2" id="KW-1003">Cell membrane</keyword>
<dbReference type="InterPro" id="IPR022791">
    <property type="entry name" value="L-PG_synthase/AglD"/>
</dbReference>
<comment type="subcellular location">
    <subcellularLocation>
        <location evidence="1">Cell membrane</location>
        <topology evidence="1">Multi-pass membrane protein</topology>
    </subcellularLocation>
</comment>
<feature type="compositionally biased region" description="Pro residues" evidence="6">
    <location>
        <begin position="290"/>
        <end position="300"/>
    </location>
</feature>
<protein>
    <submittedName>
        <fullName evidence="8">Uncharacterized membrane protein YbhN (UPF0104 family)</fullName>
    </submittedName>
</protein>
<feature type="region of interest" description="Disordered" evidence="6">
    <location>
        <begin position="284"/>
        <end position="337"/>
    </location>
</feature>
<keyword evidence="5 7" id="KW-0472">Membrane</keyword>
<evidence type="ECO:0000256" key="7">
    <source>
        <dbReference type="SAM" id="Phobius"/>
    </source>
</evidence>
<evidence type="ECO:0000256" key="1">
    <source>
        <dbReference type="ARBA" id="ARBA00004651"/>
    </source>
</evidence>
<dbReference type="EMBL" id="SMFZ01000001">
    <property type="protein sequence ID" value="TCK25900.1"/>
    <property type="molecule type" value="Genomic_DNA"/>
</dbReference>
<evidence type="ECO:0000256" key="6">
    <source>
        <dbReference type="SAM" id="MobiDB-lite"/>
    </source>
</evidence>
<accession>A0A4R1HYF6</accession>
<organism evidence="8 9">
    <name type="scientific">Pseudonocardia endophytica</name>
    <dbReference type="NCBI Taxonomy" id="401976"/>
    <lineage>
        <taxon>Bacteria</taxon>
        <taxon>Bacillati</taxon>
        <taxon>Actinomycetota</taxon>
        <taxon>Actinomycetes</taxon>
        <taxon>Pseudonocardiales</taxon>
        <taxon>Pseudonocardiaceae</taxon>
        <taxon>Pseudonocardia</taxon>
    </lineage>
</organism>
<keyword evidence="4 7" id="KW-1133">Transmembrane helix</keyword>
<evidence type="ECO:0000256" key="2">
    <source>
        <dbReference type="ARBA" id="ARBA00022475"/>
    </source>
</evidence>
<dbReference type="PANTHER" id="PTHR40277:SF1">
    <property type="entry name" value="BLL5419 PROTEIN"/>
    <property type="match status" value="1"/>
</dbReference>
<comment type="caution">
    <text evidence="8">The sequence shown here is derived from an EMBL/GenBank/DDBJ whole genome shotgun (WGS) entry which is preliminary data.</text>
</comment>
<feature type="transmembrane region" description="Helical" evidence="7">
    <location>
        <begin position="264"/>
        <end position="282"/>
    </location>
</feature>
<feature type="compositionally biased region" description="Low complexity" evidence="6">
    <location>
        <begin position="311"/>
        <end position="327"/>
    </location>
</feature>
<evidence type="ECO:0000313" key="8">
    <source>
        <dbReference type="EMBL" id="TCK25900.1"/>
    </source>
</evidence>
<evidence type="ECO:0000313" key="9">
    <source>
        <dbReference type="Proteomes" id="UP000295560"/>
    </source>
</evidence>
<keyword evidence="3 7" id="KW-0812">Transmembrane</keyword>
<feature type="transmembrane region" description="Helical" evidence="7">
    <location>
        <begin position="122"/>
        <end position="139"/>
    </location>
</feature>
<reference evidence="8 9" key="1">
    <citation type="submission" date="2019-03" db="EMBL/GenBank/DDBJ databases">
        <title>Sequencing the genomes of 1000 actinobacteria strains.</title>
        <authorList>
            <person name="Klenk H.-P."/>
        </authorList>
    </citation>
    <scope>NUCLEOTIDE SEQUENCE [LARGE SCALE GENOMIC DNA]</scope>
    <source>
        <strain evidence="8 9">DSM 44969</strain>
    </source>
</reference>
<dbReference type="PANTHER" id="PTHR40277">
    <property type="entry name" value="BLL5419 PROTEIN"/>
    <property type="match status" value="1"/>
</dbReference>
<feature type="transmembrane region" description="Helical" evidence="7">
    <location>
        <begin position="151"/>
        <end position="170"/>
    </location>
</feature>
<gene>
    <name evidence="8" type="ORF">EV378_1727</name>
</gene>
<feature type="compositionally biased region" description="Basic residues" evidence="6">
    <location>
        <begin position="328"/>
        <end position="337"/>
    </location>
</feature>
<evidence type="ECO:0000256" key="4">
    <source>
        <dbReference type="ARBA" id="ARBA00022989"/>
    </source>
</evidence>
<sequence>MARALRVLKPVAGVAIVVAVASKVGAGPVLDGLRALDVPTLAAAVALGAVSISCNAWRWCLITGRLGQPLDGRSAFAAYYRSTFLNSVLPAGVLGDVERAVGHGRRVGDLGGGVRSVVLDRLGGQVVLVGAGVVVLALRPTLLEAAGVTSATGWVAAAVVAALLVAGWFLRSRLRGLRLLVHPGVLLASAGALAGYVATFVLAARAVGVTAPLAELLPLLVLGLLAMSLPVGVGGWGPREAALAAGFAAVGLPAAQGLATAVLYGTLGLVACLPGGIVLLTGRRRTTTPDSPPLPVPSPRSPATDVPRPRTPSTPAAPGSAGAAGAPRRGRPVRSAA</sequence>
<name>A0A4R1HYF6_PSEEN</name>
<dbReference type="GO" id="GO:0005886">
    <property type="term" value="C:plasma membrane"/>
    <property type="evidence" value="ECO:0007669"/>
    <property type="project" value="UniProtKB-SubCell"/>
</dbReference>
<feature type="transmembrane region" description="Helical" evidence="7">
    <location>
        <begin position="179"/>
        <end position="204"/>
    </location>
</feature>
<feature type="transmembrane region" description="Helical" evidence="7">
    <location>
        <begin position="216"/>
        <end position="234"/>
    </location>
</feature>
<dbReference type="AlphaFoldDB" id="A0A4R1HYF6"/>
<evidence type="ECO:0000256" key="5">
    <source>
        <dbReference type="ARBA" id="ARBA00023136"/>
    </source>
</evidence>
<evidence type="ECO:0000256" key="3">
    <source>
        <dbReference type="ARBA" id="ARBA00022692"/>
    </source>
</evidence>
<dbReference type="Pfam" id="PF03706">
    <property type="entry name" value="LPG_synthase_TM"/>
    <property type="match status" value="1"/>
</dbReference>
<proteinExistence type="predicted"/>
<dbReference type="Proteomes" id="UP000295560">
    <property type="component" value="Unassembled WGS sequence"/>
</dbReference>
<keyword evidence="9" id="KW-1185">Reference proteome</keyword>